<evidence type="ECO:0000313" key="5">
    <source>
        <dbReference type="Proteomes" id="UP000324021"/>
    </source>
</evidence>
<dbReference type="STRING" id="392421.SAMN04488694_10246"/>
<name>A0A1G6IPF6_9EURY</name>
<keyword evidence="4" id="KW-1185">Reference proteome</keyword>
<keyword evidence="1" id="KW-0812">Transmembrane</keyword>
<reference evidence="4 5" key="1">
    <citation type="submission" date="2016-10" db="EMBL/GenBank/DDBJ databases">
        <authorList>
            <person name="Varghese N."/>
            <person name="Submissions S."/>
        </authorList>
    </citation>
    <scope>NUCLEOTIDE SEQUENCE [LARGE SCALE GENOMIC DNA]</scope>
    <source>
        <strain evidence="2 5">CDM_1</strain>
        <strain evidence="4">CDM_6</strain>
    </source>
</reference>
<keyword evidence="1" id="KW-0472">Membrane</keyword>
<reference evidence="3" key="2">
    <citation type="submission" date="2016-10" db="EMBL/GenBank/DDBJ databases">
        <authorList>
            <person name="de Groot N.N."/>
        </authorList>
    </citation>
    <scope>NUCLEOTIDE SEQUENCE [LARGE SCALE GENOMIC DNA]</scope>
    <source>
        <strain evidence="3">CDM_6</strain>
    </source>
</reference>
<evidence type="ECO:0000313" key="3">
    <source>
        <dbReference type="EMBL" id="SES83023.1"/>
    </source>
</evidence>
<evidence type="ECO:0000313" key="2">
    <source>
        <dbReference type="EMBL" id="SDC08320.1"/>
    </source>
</evidence>
<dbReference type="RefSeq" id="WP_175542122.1">
    <property type="nucleotide sequence ID" value="NZ_FMZP01000001.1"/>
</dbReference>
<dbReference type="Proteomes" id="UP000324021">
    <property type="component" value="Unassembled WGS sequence"/>
</dbReference>
<proteinExistence type="predicted"/>
<sequence length="48" mass="5747">MPANSSVDLVWLFGPFVVYLVMLGVYYVWEGRREKRLRAQYEESEYAQ</sequence>
<evidence type="ECO:0000313" key="4">
    <source>
        <dbReference type="Proteomes" id="UP000199320"/>
    </source>
</evidence>
<dbReference type="AlphaFoldDB" id="A0A1G6IPF6"/>
<evidence type="ECO:0000256" key="1">
    <source>
        <dbReference type="SAM" id="Phobius"/>
    </source>
</evidence>
<accession>A0A1G6IPF6</accession>
<feature type="transmembrane region" description="Helical" evidence="1">
    <location>
        <begin position="12"/>
        <end position="29"/>
    </location>
</feature>
<dbReference type="EMBL" id="FOIC01000002">
    <property type="protein sequence ID" value="SES83023.1"/>
    <property type="molecule type" value="Genomic_DNA"/>
</dbReference>
<organism evidence="2 5">
    <name type="scientific">Natrinema hispanicum</name>
    <dbReference type="NCBI Taxonomy" id="392421"/>
    <lineage>
        <taxon>Archaea</taxon>
        <taxon>Methanobacteriati</taxon>
        <taxon>Methanobacteriota</taxon>
        <taxon>Stenosarchaea group</taxon>
        <taxon>Halobacteria</taxon>
        <taxon>Halobacteriales</taxon>
        <taxon>Natrialbaceae</taxon>
        <taxon>Natrinema</taxon>
    </lineage>
</organism>
<keyword evidence="1" id="KW-1133">Transmembrane helix</keyword>
<dbReference type="EMBL" id="FMZP01000001">
    <property type="protein sequence ID" value="SDC08320.1"/>
    <property type="molecule type" value="Genomic_DNA"/>
</dbReference>
<gene>
    <name evidence="3" type="ORF">SAMN04488694_10246</name>
    <name evidence="2" type="ORF">SAMN05192552_1001327</name>
</gene>
<dbReference type="Proteomes" id="UP000199320">
    <property type="component" value="Unassembled WGS sequence"/>
</dbReference>
<protein>
    <submittedName>
        <fullName evidence="2">Uncharacterized protein</fullName>
    </submittedName>
</protein>